<sequence>MTESYTACPNPACAQPHVIRNGSSKGRQRYQCRGCGRFFGETEGTPMYGLHTPVAEVAQALLVVMRRGSLRAAEEITGHKYETIGQWLRRACEHAEALTNIFTQDLHLSTVEIDEFWSFVRKKTEPPTKLMPVNAGDASSKIAPAASSPPVPQDASATISSSERSPSP</sequence>
<dbReference type="InterPro" id="IPR051354">
    <property type="entry name" value="Transposase_27_IS1"/>
</dbReference>
<dbReference type="PANTHER" id="PTHR33293">
    <property type="entry name" value="INSERTION ELEMENT IS1 1 PROTEIN INSB-RELATED"/>
    <property type="match status" value="1"/>
</dbReference>
<dbReference type="RefSeq" id="WP_007912194.1">
    <property type="nucleotide sequence ID" value="NZ_ADVG01000002.1"/>
</dbReference>
<evidence type="ECO:0000313" key="3">
    <source>
        <dbReference type="Proteomes" id="UP000004508"/>
    </source>
</evidence>
<dbReference type="AlphaFoldDB" id="D6TN83"/>
<dbReference type="PANTHER" id="PTHR33293:SF1">
    <property type="entry name" value="INSERTION ELEMENT IS1 1 PROTEIN INSB-RELATED"/>
    <property type="match status" value="1"/>
</dbReference>
<dbReference type="eggNOG" id="COG3677">
    <property type="taxonomic scope" value="Bacteria"/>
</dbReference>
<keyword evidence="3" id="KW-1185">Reference proteome</keyword>
<proteinExistence type="predicted"/>
<evidence type="ECO:0000313" key="2">
    <source>
        <dbReference type="EMBL" id="EFH87233.1"/>
    </source>
</evidence>
<reference evidence="2 3" key="1">
    <citation type="journal article" date="2011" name="Stand. Genomic Sci.">
        <title>Non-contiguous finished genome sequence and contextual data of the filamentous soil bacterium Ktedonobacter racemifer type strain (SOSP1-21).</title>
        <authorList>
            <person name="Chang Y.J."/>
            <person name="Land M."/>
            <person name="Hauser L."/>
            <person name="Chertkov O."/>
            <person name="Del Rio T.G."/>
            <person name="Nolan M."/>
            <person name="Copeland A."/>
            <person name="Tice H."/>
            <person name="Cheng J.F."/>
            <person name="Lucas S."/>
            <person name="Han C."/>
            <person name="Goodwin L."/>
            <person name="Pitluck S."/>
            <person name="Ivanova N."/>
            <person name="Ovchinikova G."/>
            <person name="Pati A."/>
            <person name="Chen A."/>
            <person name="Palaniappan K."/>
            <person name="Mavromatis K."/>
            <person name="Liolios K."/>
            <person name="Brettin T."/>
            <person name="Fiebig A."/>
            <person name="Rohde M."/>
            <person name="Abt B."/>
            <person name="Goker M."/>
            <person name="Detter J.C."/>
            <person name="Woyke T."/>
            <person name="Bristow J."/>
            <person name="Eisen J.A."/>
            <person name="Markowitz V."/>
            <person name="Hugenholtz P."/>
            <person name="Kyrpides N.C."/>
            <person name="Klenk H.P."/>
            <person name="Lapidus A."/>
        </authorList>
    </citation>
    <scope>NUCLEOTIDE SEQUENCE [LARGE SCALE GENOMIC DNA]</scope>
    <source>
        <strain evidence="3">DSM 44963</strain>
    </source>
</reference>
<feature type="compositionally biased region" description="Polar residues" evidence="1">
    <location>
        <begin position="158"/>
        <end position="168"/>
    </location>
</feature>
<evidence type="ECO:0008006" key="4">
    <source>
        <dbReference type="Google" id="ProtNLM"/>
    </source>
</evidence>
<organism evidence="2 3">
    <name type="scientific">Ktedonobacter racemifer DSM 44963</name>
    <dbReference type="NCBI Taxonomy" id="485913"/>
    <lineage>
        <taxon>Bacteria</taxon>
        <taxon>Bacillati</taxon>
        <taxon>Chloroflexota</taxon>
        <taxon>Ktedonobacteria</taxon>
        <taxon>Ktedonobacterales</taxon>
        <taxon>Ktedonobacteraceae</taxon>
        <taxon>Ktedonobacter</taxon>
    </lineage>
</organism>
<protein>
    <recommendedName>
        <fullName evidence="4">Insertion element protein</fullName>
    </recommendedName>
</protein>
<dbReference type="STRING" id="485913.Krac_8562"/>
<name>D6TN83_KTERA</name>
<feature type="region of interest" description="Disordered" evidence="1">
    <location>
        <begin position="127"/>
        <end position="168"/>
    </location>
</feature>
<evidence type="ECO:0000256" key="1">
    <source>
        <dbReference type="SAM" id="MobiDB-lite"/>
    </source>
</evidence>
<gene>
    <name evidence="2" type="ORF">Krac_8562</name>
</gene>
<dbReference type="InParanoid" id="D6TN83"/>
<comment type="caution">
    <text evidence="2">The sequence shown here is derived from an EMBL/GenBank/DDBJ whole genome shotgun (WGS) entry which is preliminary data.</text>
</comment>
<dbReference type="EMBL" id="ADVG01000002">
    <property type="protein sequence ID" value="EFH87233.1"/>
    <property type="molecule type" value="Genomic_DNA"/>
</dbReference>
<accession>D6TN83</accession>
<dbReference type="Proteomes" id="UP000004508">
    <property type="component" value="Unassembled WGS sequence"/>
</dbReference>